<reference evidence="12 13" key="1">
    <citation type="journal article" date="2018" name="MBio">
        <title>Comparative Genomics Reveals the Core Gene Toolbox for the Fungus-Insect Symbiosis.</title>
        <authorList>
            <person name="Wang Y."/>
            <person name="Stata M."/>
            <person name="Wang W."/>
            <person name="Stajich J.E."/>
            <person name="White M.M."/>
            <person name="Moncalvo J.M."/>
        </authorList>
    </citation>
    <scope>NUCLEOTIDE SEQUENCE [LARGE SCALE GENOMIC DNA]</scope>
    <source>
        <strain evidence="12 13">SWE-8-4</strain>
    </source>
</reference>
<dbReference type="Gene3D" id="2.30.29.220">
    <property type="entry name" value="Structure-specific recognition protein (SSRP1)"/>
    <property type="match status" value="1"/>
</dbReference>
<keyword evidence="3 9" id="KW-0235">DNA replication</keyword>
<evidence type="ECO:0000256" key="2">
    <source>
        <dbReference type="ARBA" id="ARBA00022454"/>
    </source>
</evidence>
<gene>
    <name evidence="12" type="ORF">BB561_005384</name>
</gene>
<evidence type="ECO:0000256" key="4">
    <source>
        <dbReference type="ARBA" id="ARBA00022763"/>
    </source>
</evidence>
<organism evidence="12 13">
    <name type="scientific">Smittium simulii</name>
    <dbReference type="NCBI Taxonomy" id="133385"/>
    <lineage>
        <taxon>Eukaryota</taxon>
        <taxon>Fungi</taxon>
        <taxon>Fungi incertae sedis</taxon>
        <taxon>Zoopagomycota</taxon>
        <taxon>Kickxellomycotina</taxon>
        <taxon>Harpellomycetes</taxon>
        <taxon>Harpellales</taxon>
        <taxon>Legeriomycetaceae</taxon>
        <taxon>Smittium</taxon>
    </lineage>
</organism>
<feature type="region of interest" description="Disordered" evidence="10">
    <location>
        <begin position="184"/>
        <end position="209"/>
    </location>
</feature>
<dbReference type="CDD" id="cd13230">
    <property type="entry name" value="PH1_SSRP1-like"/>
    <property type="match status" value="1"/>
</dbReference>
<dbReference type="Pfam" id="PF17292">
    <property type="entry name" value="POB3_N"/>
    <property type="match status" value="1"/>
</dbReference>
<dbReference type="InterPro" id="IPR035417">
    <property type="entry name" value="SSRP1/POB3_N"/>
</dbReference>
<dbReference type="Gene3D" id="2.30.29.150">
    <property type="match status" value="1"/>
</dbReference>
<dbReference type="InterPro" id="IPR024954">
    <property type="entry name" value="SSRP1_DD"/>
</dbReference>
<dbReference type="InterPro" id="IPR013719">
    <property type="entry name" value="RTT106/SPT16-like_middle_dom"/>
</dbReference>
<feature type="compositionally biased region" description="Acidic residues" evidence="10">
    <location>
        <begin position="522"/>
        <end position="540"/>
    </location>
</feature>
<keyword evidence="4 9" id="KW-0227">DNA damage</keyword>
<feature type="compositionally biased region" description="Polar residues" evidence="10">
    <location>
        <begin position="491"/>
        <end position="501"/>
    </location>
</feature>
<dbReference type="GO" id="GO:0006281">
    <property type="term" value="P:DNA repair"/>
    <property type="evidence" value="ECO:0007669"/>
    <property type="project" value="UniProtKB-KW"/>
</dbReference>
<dbReference type="InterPro" id="IPR011993">
    <property type="entry name" value="PH-like_dom_sf"/>
</dbReference>
<dbReference type="FunFam" id="2.30.29.150:FF:000001">
    <property type="entry name" value="Fact complex subunit ssrp1"/>
    <property type="match status" value="1"/>
</dbReference>
<dbReference type="EMBL" id="MBFR01000317">
    <property type="protein sequence ID" value="PVU89382.1"/>
    <property type="molecule type" value="Genomic_DNA"/>
</dbReference>
<evidence type="ECO:0000313" key="13">
    <source>
        <dbReference type="Proteomes" id="UP000245383"/>
    </source>
</evidence>
<dbReference type="InterPro" id="IPR038167">
    <property type="entry name" value="SSRP1_sf"/>
</dbReference>
<dbReference type="GO" id="GO:0042393">
    <property type="term" value="F:histone binding"/>
    <property type="evidence" value="ECO:0007669"/>
    <property type="project" value="TreeGrafter"/>
</dbReference>
<dbReference type="InterPro" id="IPR000969">
    <property type="entry name" value="SSRP1/POB3"/>
</dbReference>
<dbReference type="GO" id="GO:0006260">
    <property type="term" value="P:DNA replication"/>
    <property type="evidence" value="ECO:0007669"/>
    <property type="project" value="UniProtKB-KW"/>
</dbReference>
<name>A0A2T9YAL4_9FUNG</name>
<dbReference type="STRING" id="133385.A0A2T9YAL4"/>
<sequence length="540" mass="60384">MSEPRISFKNIYLATDPYVFARGEVRLGASGIGWKPETEQDALTIKALNLISVSSDTGLLAIQTAELARLSWHRAARGYGIRISMKNGNVHKLDGFERDNLEELKSSVNKYFSGLTFEQKDTSVENKLMFDIPMENVSNTNLAGKTEVSIEIQPAKLVSGFKRKAIADELVEVRFYVPGTVSKDADSKNKNDSGDSDNNSDDQNPTEQEMSAAQVFYETVKSKADIGQITDKSIVTFNEILCLTPRGRYTIDMFKNFLRLRGKTYDYKILYEHILKLFLVTKPDNMHVLFIMYLSPPIRQGQTRYPYLVFQFLKDQEKDVSLNLSQSDLSESITEKLQKSYDQPLYKTITELFTVLSKKRLDIPDNYQTVHGSSGVKCSLKANEGLLYPLVHGLLFVPKPAQFIDYSEISSIIFSRVGSGSVSSARTFDLVVHTHSTQDTQFSSISREEYNNLLGYLKENGIKVISDSPAKKVATDFGSSGSDSDTGSHRGPTNGSASNPGHGSDDDEEEEDDDFVAQSESDIGEEFDEDYNSDVDEQPE</sequence>
<dbReference type="PANTHER" id="PTHR45849:SF1">
    <property type="entry name" value="FACT COMPLEX SUBUNIT SSRP1"/>
    <property type="match status" value="1"/>
</dbReference>
<evidence type="ECO:0000256" key="7">
    <source>
        <dbReference type="ARBA" id="ARBA00023204"/>
    </source>
</evidence>
<evidence type="ECO:0000256" key="9">
    <source>
        <dbReference type="RuleBase" id="RU364013"/>
    </source>
</evidence>
<dbReference type="Gene3D" id="2.30.29.30">
    <property type="entry name" value="Pleckstrin-homology domain (PH domain)/Phosphotyrosine-binding domain (PTB)"/>
    <property type="match status" value="2"/>
</dbReference>
<keyword evidence="6 9" id="KW-0804">Transcription</keyword>
<dbReference type="SMART" id="SM01287">
    <property type="entry name" value="Rtt106"/>
    <property type="match status" value="1"/>
</dbReference>
<dbReference type="PRINTS" id="PR00887">
    <property type="entry name" value="SSRCOGNITION"/>
</dbReference>
<dbReference type="AlphaFoldDB" id="A0A2T9YAL4"/>
<dbReference type="Proteomes" id="UP000245383">
    <property type="component" value="Unassembled WGS sequence"/>
</dbReference>
<keyword evidence="8 9" id="KW-0539">Nucleus</keyword>
<protein>
    <recommendedName>
        <fullName evidence="9">FACT complex subunit POB3</fullName>
    </recommendedName>
</protein>
<proteinExistence type="inferred from homology"/>
<dbReference type="Pfam" id="PF08512">
    <property type="entry name" value="Rttp106-like_middle"/>
    <property type="match status" value="1"/>
</dbReference>
<feature type="compositionally biased region" description="Basic and acidic residues" evidence="10">
    <location>
        <begin position="184"/>
        <end position="193"/>
    </location>
</feature>
<evidence type="ECO:0000256" key="3">
    <source>
        <dbReference type="ARBA" id="ARBA00022705"/>
    </source>
</evidence>
<feature type="compositionally biased region" description="Low complexity" evidence="10">
    <location>
        <begin position="475"/>
        <end position="485"/>
    </location>
</feature>
<feature type="domain" description="Histone chaperone RTT106/FACT complex subunit SPT16-like middle" evidence="11">
    <location>
        <begin position="373"/>
        <end position="467"/>
    </location>
</feature>
<keyword evidence="2 9" id="KW-0158">Chromosome</keyword>
<evidence type="ECO:0000256" key="10">
    <source>
        <dbReference type="SAM" id="MobiDB-lite"/>
    </source>
</evidence>
<accession>A0A2T9YAL4</accession>
<keyword evidence="5 9" id="KW-0805">Transcription regulation</keyword>
<evidence type="ECO:0000313" key="12">
    <source>
        <dbReference type="EMBL" id="PVU89382.1"/>
    </source>
</evidence>
<keyword evidence="13" id="KW-1185">Reference proteome</keyword>
<dbReference type="PANTHER" id="PTHR45849">
    <property type="entry name" value="FACT COMPLEX SUBUNIT SSRP1"/>
    <property type="match status" value="1"/>
</dbReference>
<comment type="function">
    <text evidence="9">Component of the FACT complex, a general chromatin factor that acts to reorganize nucleosomes. The FACT complex is involved in multiple processes that require DNA as a template such as mRNA elongation, DNA replication and DNA repair. During transcription elongation the FACT complex acts as a histone chaperone that both destabilizes and restores nucleosomal structure. It facilitates the passage of RNA polymerase II and transcription by promoting the dissociation of one histone H2A-H2B dimer from the nucleosome, then subsequently promotes the reestablishment of the nucleosome following the passage of RNA polymerase II.</text>
</comment>
<evidence type="ECO:0000256" key="1">
    <source>
        <dbReference type="ARBA" id="ARBA00010060"/>
    </source>
</evidence>
<dbReference type="SUPFAM" id="SSF50729">
    <property type="entry name" value="PH domain-like"/>
    <property type="match status" value="1"/>
</dbReference>
<evidence type="ECO:0000259" key="11">
    <source>
        <dbReference type="SMART" id="SM01287"/>
    </source>
</evidence>
<dbReference type="Pfam" id="PF03531">
    <property type="entry name" value="SSrecog"/>
    <property type="match status" value="1"/>
</dbReference>
<dbReference type="CDD" id="cd13231">
    <property type="entry name" value="PH2_SSRP1-like"/>
    <property type="match status" value="1"/>
</dbReference>
<comment type="subcellular location">
    <subcellularLocation>
        <location evidence="9">Nucleus</location>
    </subcellularLocation>
    <subcellularLocation>
        <location evidence="9">Chromosome</location>
    </subcellularLocation>
</comment>
<dbReference type="InterPro" id="IPR048993">
    <property type="entry name" value="SSRP1-like_PH1"/>
</dbReference>
<dbReference type="Pfam" id="PF21103">
    <property type="entry name" value="PH1_SSRP1-like"/>
    <property type="match status" value="1"/>
</dbReference>
<dbReference type="GO" id="GO:0003677">
    <property type="term" value="F:DNA binding"/>
    <property type="evidence" value="ECO:0007669"/>
    <property type="project" value="InterPro"/>
</dbReference>
<keyword evidence="7 9" id="KW-0234">DNA repair</keyword>
<dbReference type="GO" id="GO:0031491">
    <property type="term" value="F:nucleosome binding"/>
    <property type="evidence" value="ECO:0007669"/>
    <property type="project" value="TreeGrafter"/>
</dbReference>
<evidence type="ECO:0000256" key="8">
    <source>
        <dbReference type="ARBA" id="ARBA00023242"/>
    </source>
</evidence>
<feature type="region of interest" description="Disordered" evidence="10">
    <location>
        <begin position="473"/>
        <end position="540"/>
    </location>
</feature>
<dbReference type="GO" id="GO:0035101">
    <property type="term" value="C:FACT complex"/>
    <property type="evidence" value="ECO:0007669"/>
    <property type="project" value="TreeGrafter"/>
</dbReference>
<dbReference type="InterPro" id="IPR050454">
    <property type="entry name" value="RTT106/SSRP1_HistChap/FACT"/>
</dbReference>
<evidence type="ECO:0000256" key="6">
    <source>
        <dbReference type="ARBA" id="ARBA00023163"/>
    </source>
</evidence>
<comment type="caution">
    <text evidence="12">The sequence shown here is derived from an EMBL/GenBank/DDBJ whole genome shotgun (WGS) entry which is preliminary data.</text>
</comment>
<comment type="similarity">
    <text evidence="1 9">Belongs to the SSRP1 family.</text>
</comment>
<evidence type="ECO:0000256" key="5">
    <source>
        <dbReference type="ARBA" id="ARBA00023015"/>
    </source>
</evidence>
<feature type="compositionally biased region" description="Acidic residues" evidence="10">
    <location>
        <begin position="505"/>
        <end position="515"/>
    </location>
</feature>
<dbReference type="OrthoDB" id="498543at2759"/>